<evidence type="ECO:0000313" key="2">
    <source>
        <dbReference type="EMBL" id="SFX07405.1"/>
    </source>
</evidence>
<accession>A0A1K1U4U1</accession>
<name>A0A1K1U4U1_9GAMM</name>
<dbReference type="STRING" id="1122209.SAMN02745752_00434"/>
<keyword evidence="1" id="KW-1133">Transmembrane helix</keyword>
<organism evidence="2 3">
    <name type="scientific">Marinospirillum alkaliphilum DSM 21637</name>
    <dbReference type="NCBI Taxonomy" id="1122209"/>
    <lineage>
        <taxon>Bacteria</taxon>
        <taxon>Pseudomonadati</taxon>
        <taxon>Pseudomonadota</taxon>
        <taxon>Gammaproteobacteria</taxon>
        <taxon>Oceanospirillales</taxon>
        <taxon>Oceanospirillaceae</taxon>
        <taxon>Marinospirillum</taxon>
    </lineage>
</organism>
<gene>
    <name evidence="2" type="ORF">SAMN02745752_00434</name>
</gene>
<evidence type="ECO:0000256" key="1">
    <source>
        <dbReference type="SAM" id="Phobius"/>
    </source>
</evidence>
<keyword evidence="1" id="KW-0472">Membrane</keyword>
<dbReference type="AlphaFoldDB" id="A0A1K1U4U1"/>
<evidence type="ECO:0000313" key="3">
    <source>
        <dbReference type="Proteomes" id="UP000182350"/>
    </source>
</evidence>
<dbReference type="EMBL" id="FPJW01000001">
    <property type="protein sequence ID" value="SFX07405.1"/>
    <property type="molecule type" value="Genomic_DNA"/>
</dbReference>
<keyword evidence="3" id="KW-1185">Reference proteome</keyword>
<dbReference type="Proteomes" id="UP000182350">
    <property type="component" value="Unassembled WGS sequence"/>
</dbReference>
<sequence>MECHQRGWLVYTRLKGDFLVVSYVAAQYAILFAVLLVLLWFVLSVDVSDCYGSS</sequence>
<keyword evidence="1" id="KW-0812">Transmembrane</keyword>
<reference evidence="2 3" key="1">
    <citation type="submission" date="2016-11" db="EMBL/GenBank/DDBJ databases">
        <authorList>
            <person name="Jaros S."/>
            <person name="Januszkiewicz K."/>
            <person name="Wedrychowicz H."/>
        </authorList>
    </citation>
    <scope>NUCLEOTIDE SEQUENCE [LARGE SCALE GENOMIC DNA]</scope>
    <source>
        <strain evidence="2 3">DSM 21637</strain>
    </source>
</reference>
<proteinExistence type="predicted"/>
<protein>
    <submittedName>
        <fullName evidence="2">Uncharacterized protein</fullName>
    </submittedName>
</protein>
<feature type="transmembrane region" description="Helical" evidence="1">
    <location>
        <begin position="20"/>
        <end position="43"/>
    </location>
</feature>